<dbReference type="InterPro" id="IPR011701">
    <property type="entry name" value="MFS"/>
</dbReference>
<dbReference type="GO" id="GO:0005886">
    <property type="term" value="C:plasma membrane"/>
    <property type="evidence" value="ECO:0007669"/>
    <property type="project" value="TreeGrafter"/>
</dbReference>
<dbReference type="PANTHER" id="PTHR23501">
    <property type="entry name" value="MAJOR FACILITATOR SUPERFAMILY"/>
    <property type="match status" value="1"/>
</dbReference>
<feature type="transmembrane region" description="Helical" evidence="6">
    <location>
        <begin position="78"/>
        <end position="96"/>
    </location>
</feature>
<dbReference type="InterPro" id="IPR036259">
    <property type="entry name" value="MFS_trans_sf"/>
</dbReference>
<dbReference type="STRING" id="796925.A0A137P8E8"/>
<organism evidence="8 9">
    <name type="scientific">Conidiobolus coronatus (strain ATCC 28846 / CBS 209.66 / NRRL 28638)</name>
    <name type="common">Delacroixia coronata</name>
    <dbReference type="NCBI Taxonomy" id="796925"/>
    <lineage>
        <taxon>Eukaryota</taxon>
        <taxon>Fungi</taxon>
        <taxon>Fungi incertae sedis</taxon>
        <taxon>Zoopagomycota</taxon>
        <taxon>Entomophthoromycotina</taxon>
        <taxon>Entomophthoromycetes</taxon>
        <taxon>Entomophthorales</taxon>
        <taxon>Ancylistaceae</taxon>
        <taxon>Conidiobolus</taxon>
    </lineage>
</organism>
<proteinExistence type="predicted"/>
<dbReference type="SUPFAM" id="SSF103473">
    <property type="entry name" value="MFS general substrate transporter"/>
    <property type="match status" value="1"/>
</dbReference>
<dbReference type="OrthoDB" id="10021397at2759"/>
<feature type="transmembrane region" description="Helical" evidence="6">
    <location>
        <begin position="134"/>
        <end position="155"/>
    </location>
</feature>
<feature type="transmembrane region" description="Helical" evidence="6">
    <location>
        <begin position="342"/>
        <end position="361"/>
    </location>
</feature>
<feature type="transmembrane region" description="Helical" evidence="6">
    <location>
        <begin position="427"/>
        <end position="448"/>
    </location>
</feature>
<keyword evidence="3 6" id="KW-0812">Transmembrane</keyword>
<name>A0A137P8E8_CONC2</name>
<evidence type="ECO:0000256" key="1">
    <source>
        <dbReference type="ARBA" id="ARBA00004127"/>
    </source>
</evidence>
<reference evidence="8 9" key="1">
    <citation type="journal article" date="2015" name="Genome Biol. Evol.">
        <title>Phylogenomic analyses indicate that early fungi evolved digesting cell walls of algal ancestors of land plants.</title>
        <authorList>
            <person name="Chang Y."/>
            <person name="Wang S."/>
            <person name="Sekimoto S."/>
            <person name="Aerts A.L."/>
            <person name="Choi C."/>
            <person name="Clum A."/>
            <person name="LaButti K.M."/>
            <person name="Lindquist E.A."/>
            <person name="Yee Ngan C."/>
            <person name="Ohm R.A."/>
            <person name="Salamov A.A."/>
            <person name="Grigoriev I.V."/>
            <person name="Spatafora J.W."/>
            <person name="Berbee M.L."/>
        </authorList>
    </citation>
    <scope>NUCLEOTIDE SEQUENCE [LARGE SCALE GENOMIC DNA]</scope>
    <source>
        <strain evidence="8 9">NRRL 28638</strain>
    </source>
</reference>
<dbReference type="InterPro" id="IPR020846">
    <property type="entry name" value="MFS_dom"/>
</dbReference>
<evidence type="ECO:0000256" key="3">
    <source>
        <dbReference type="ARBA" id="ARBA00022692"/>
    </source>
</evidence>
<dbReference type="Gene3D" id="1.20.1720.10">
    <property type="entry name" value="Multidrug resistance protein D"/>
    <property type="match status" value="1"/>
</dbReference>
<keyword evidence="2" id="KW-0813">Transport</keyword>
<dbReference type="Pfam" id="PF07690">
    <property type="entry name" value="MFS_1"/>
    <property type="match status" value="1"/>
</dbReference>
<feature type="transmembrane region" description="Helical" evidence="6">
    <location>
        <begin position="233"/>
        <end position="254"/>
    </location>
</feature>
<feature type="transmembrane region" description="Helical" evidence="6">
    <location>
        <begin position="488"/>
        <end position="507"/>
    </location>
</feature>
<dbReference type="Gene3D" id="1.20.1250.20">
    <property type="entry name" value="MFS general substrate transporter like domains"/>
    <property type="match status" value="1"/>
</dbReference>
<dbReference type="PANTHER" id="PTHR23501:SF191">
    <property type="entry name" value="VACUOLAR BASIC AMINO ACID TRANSPORTER 4"/>
    <property type="match status" value="1"/>
</dbReference>
<keyword evidence="4 6" id="KW-1133">Transmembrane helix</keyword>
<dbReference type="GO" id="GO:0012505">
    <property type="term" value="C:endomembrane system"/>
    <property type="evidence" value="ECO:0007669"/>
    <property type="project" value="UniProtKB-SubCell"/>
</dbReference>
<dbReference type="CDD" id="cd17502">
    <property type="entry name" value="MFS_Azr1_MDR_like"/>
    <property type="match status" value="1"/>
</dbReference>
<dbReference type="GO" id="GO:0022857">
    <property type="term" value="F:transmembrane transporter activity"/>
    <property type="evidence" value="ECO:0007669"/>
    <property type="project" value="InterPro"/>
</dbReference>
<evidence type="ECO:0000313" key="8">
    <source>
        <dbReference type="EMBL" id="KXN71275.1"/>
    </source>
</evidence>
<keyword evidence="9" id="KW-1185">Reference proteome</keyword>
<dbReference type="AlphaFoldDB" id="A0A137P8E8"/>
<feature type="domain" description="Major facilitator superfamily (MFS) profile" evidence="7">
    <location>
        <begin position="44"/>
        <end position="512"/>
    </location>
</feature>
<evidence type="ECO:0000256" key="5">
    <source>
        <dbReference type="ARBA" id="ARBA00023136"/>
    </source>
</evidence>
<protein>
    <submittedName>
        <fullName evidence="8">MFS general substrate transporter</fullName>
    </submittedName>
</protein>
<comment type="subcellular location">
    <subcellularLocation>
        <location evidence="1">Endomembrane system</location>
        <topology evidence="1">Multi-pass membrane protein</topology>
    </subcellularLocation>
</comment>
<accession>A0A137P8E8</accession>
<gene>
    <name evidence="8" type="ORF">CONCODRAFT_38544</name>
</gene>
<dbReference type="PROSITE" id="PS50850">
    <property type="entry name" value="MFS"/>
    <property type="match status" value="1"/>
</dbReference>
<dbReference type="Proteomes" id="UP000070444">
    <property type="component" value="Unassembled WGS sequence"/>
</dbReference>
<dbReference type="EMBL" id="KQ964478">
    <property type="protein sequence ID" value="KXN71275.1"/>
    <property type="molecule type" value="Genomic_DNA"/>
</dbReference>
<feature type="transmembrane region" description="Helical" evidence="6">
    <location>
        <begin position="395"/>
        <end position="415"/>
    </location>
</feature>
<evidence type="ECO:0000256" key="6">
    <source>
        <dbReference type="SAM" id="Phobius"/>
    </source>
</evidence>
<feature type="transmembrane region" description="Helical" evidence="6">
    <location>
        <begin position="368"/>
        <end position="389"/>
    </location>
</feature>
<evidence type="ECO:0000259" key="7">
    <source>
        <dbReference type="PROSITE" id="PS50850"/>
    </source>
</evidence>
<feature type="transmembrane region" description="Helical" evidence="6">
    <location>
        <begin position="41"/>
        <end position="58"/>
    </location>
</feature>
<sequence length="521" mass="56855">MEKTLVRKQNDNIKLTKEKILDVEVNSVDTEDPPPLKKSQLAIILVGIFFGVFVSGVDDTILATAEEAIVKEFKAPNYVTWIATSYLMSMVVFTPLYGKFCDIFGRKLIMLFSLFTFSLGSLGCGLSQNIIMLIIFRSVAGIGGGGIVSTSYVIISDLVKLEDRGTYLGLISISFAISNMLGPILGGIIVEHASWRVVFYINLPVAGILAGIVIFVMPLPWVEGTILSKLKRVDYLGVFTLSLSIILFVLSTTWAGGDYSWSSYQVLLPFCLSFAFLAIFFFVESKIAREPVLPPQMFNLNVVICSLINTILGISDFTIIYYLPIYFQILKGESASQSGYELAPFLVVSALVAMASGLLATKLKSFRYFIWFGCILMTIGSGLLCLISPNLPSWAVILFSCILSFGMGCSIQITAIGAQASSKPEHIAIVASFFNFTMNFGGTIGLAIDGSIINGFFANIKDLIDSGTDGHGPIPQIEIDTYYLAIRAIFYFLLATSILGLLSSIFLKHKSLKGVKMTASH</sequence>
<feature type="transmembrane region" description="Helical" evidence="6">
    <location>
        <begin position="201"/>
        <end position="221"/>
    </location>
</feature>
<keyword evidence="5 6" id="KW-0472">Membrane</keyword>
<feature type="transmembrane region" description="Helical" evidence="6">
    <location>
        <begin position="266"/>
        <end position="285"/>
    </location>
</feature>
<feature type="transmembrane region" description="Helical" evidence="6">
    <location>
        <begin position="297"/>
        <end position="322"/>
    </location>
</feature>
<evidence type="ECO:0000313" key="9">
    <source>
        <dbReference type="Proteomes" id="UP000070444"/>
    </source>
</evidence>
<feature type="transmembrane region" description="Helical" evidence="6">
    <location>
        <begin position="167"/>
        <end position="189"/>
    </location>
</feature>
<evidence type="ECO:0000256" key="4">
    <source>
        <dbReference type="ARBA" id="ARBA00022989"/>
    </source>
</evidence>
<evidence type="ECO:0000256" key="2">
    <source>
        <dbReference type="ARBA" id="ARBA00022448"/>
    </source>
</evidence>
<feature type="transmembrane region" description="Helical" evidence="6">
    <location>
        <begin position="108"/>
        <end position="128"/>
    </location>
</feature>